<dbReference type="AlphaFoldDB" id="A0A0F2M7S8"/>
<feature type="region of interest" description="Disordered" evidence="1">
    <location>
        <begin position="32"/>
        <end position="84"/>
    </location>
</feature>
<reference evidence="2 3" key="2">
    <citation type="journal article" date="2015" name="Eukaryot. Cell">
        <title>Asexual propagation of a virulent clone complex in a human and feline outbreak of sporotrichosis.</title>
        <authorList>
            <person name="Teixeira Mde M."/>
            <person name="Rodrigues A.M."/>
            <person name="Tsui C.K."/>
            <person name="de Almeida L.G."/>
            <person name="Van Diepeningen A.D."/>
            <person name="van den Ende B.G."/>
            <person name="Fernandes G.F."/>
            <person name="Kano R."/>
            <person name="Hamelin R.C."/>
            <person name="Lopes-Bezerra L.M."/>
            <person name="Vasconcelos A.T."/>
            <person name="de Hoog S."/>
            <person name="de Camargo Z.P."/>
            <person name="Felipe M.S."/>
        </authorList>
    </citation>
    <scope>NUCLEOTIDE SEQUENCE [LARGE SCALE GENOMIC DNA]</scope>
    <source>
        <strain evidence="2 3">1099-18</strain>
    </source>
</reference>
<feature type="region of interest" description="Disordered" evidence="1">
    <location>
        <begin position="293"/>
        <end position="318"/>
    </location>
</feature>
<feature type="compositionally biased region" description="Polar residues" evidence="1">
    <location>
        <begin position="56"/>
        <end position="66"/>
    </location>
</feature>
<dbReference type="KEGG" id="ssck:SPSK_09219"/>
<organism evidence="2 3">
    <name type="scientific">Sporothrix schenckii 1099-18</name>
    <dbReference type="NCBI Taxonomy" id="1397361"/>
    <lineage>
        <taxon>Eukaryota</taxon>
        <taxon>Fungi</taxon>
        <taxon>Dikarya</taxon>
        <taxon>Ascomycota</taxon>
        <taxon>Pezizomycotina</taxon>
        <taxon>Sordariomycetes</taxon>
        <taxon>Sordariomycetidae</taxon>
        <taxon>Ophiostomatales</taxon>
        <taxon>Ophiostomataceae</taxon>
        <taxon>Sporothrix</taxon>
    </lineage>
</organism>
<dbReference type="EMBL" id="AXCR01000007">
    <property type="protein sequence ID" value="KJR84880.1"/>
    <property type="molecule type" value="Genomic_DNA"/>
</dbReference>
<dbReference type="GeneID" id="27671072"/>
<dbReference type="OrthoDB" id="3641178at2759"/>
<reference evidence="2 3" key="1">
    <citation type="journal article" date="2014" name="BMC Genomics">
        <title>Comparative genomics of the major fungal agents of human and animal Sporotrichosis: Sporothrix schenckii and Sporothrix brasiliensis.</title>
        <authorList>
            <person name="Teixeira M.M."/>
            <person name="de Almeida L.G."/>
            <person name="Kubitschek-Barreira P."/>
            <person name="Alves F.L."/>
            <person name="Kioshima E.S."/>
            <person name="Abadio A.K."/>
            <person name="Fernandes L."/>
            <person name="Derengowski L.S."/>
            <person name="Ferreira K.S."/>
            <person name="Souza R.C."/>
            <person name="Ruiz J.C."/>
            <person name="de Andrade N.C."/>
            <person name="Paes H.C."/>
            <person name="Nicola A.M."/>
            <person name="Albuquerque P."/>
            <person name="Gerber A.L."/>
            <person name="Martins V.P."/>
            <person name="Peconick L.D."/>
            <person name="Neto A.V."/>
            <person name="Chaucanez C.B."/>
            <person name="Silva P.A."/>
            <person name="Cunha O.L."/>
            <person name="de Oliveira F.F."/>
            <person name="dos Santos T.C."/>
            <person name="Barros A.L."/>
            <person name="Soares M.A."/>
            <person name="de Oliveira L.M."/>
            <person name="Marini M.M."/>
            <person name="Villalobos-Duno H."/>
            <person name="Cunha M.M."/>
            <person name="de Hoog S."/>
            <person name="da Silveira J.F."/>
            <person name="Henrissat B."/>
            <person name="Nino-Vega G.A."/>
            <person name="Cisalpino P.S."/>
            <person name="Mora-Montes H.M."/>
            <person name="Almeida S.R."/>
            <person name="Stajich J.E."/>
            <person name="Lopes-Bezerra L.M."/>
            <person name="Vasconcelos A.T."/>
            <person name="Felipe M.S."/>
        </authorList>
    </citation>
    <scope>NUCLEOTIDE SEQUENCE [LARGE SCALE GENOMIC DNA]</scope>
    <source>
        <strain evidence="2 3">1099-18</strain>
    </source>
</reference>
<sequence length="433" mass="48083">MPGLIPLMLNPVVVGNRSNVIFAPLDQAASHYSRGQSRGHLPPRVRSPLSPSLPPNTLTITPQKASFPNPSKPKPSKRLSLSSPSNQDWKRAIFEVKRQHAHRRYRACFTRCNEILVNAKDVSDVEPAYLISLHFYAATAMEVCARPLSSPSAYRARLLQEAREHYGQASHLIHDAEVLVQSRVRASFTLPPLSNLHSPSSSISSRVWTSETGFSSPTPSVTYSEDLNAGLHQLEFSLPPSLSFSLGPARKKVSFELPGKDTPIFEPYIRPDSPTLGFDEYFVTGLARQNLPETPSCSKKSIPTLQRANNEDATPRASKNFNHLSHGVLDLEAGFNGRSCKLDNSASRYCAHLANLKCRLEQHKANLEAVIETPPTGDNDIAENINLVPPGEVAHGLDRKTRIERLRKQGWQRKRFDPSRYEALRNAALAELI</sequence>
<comment type="caution">
    <text evidence="2">The sequence shown here is derived from an EMBL/GenBank/DDBJ whole genome shotgun (WGS) entry which is preliminary data.</text>
</comment>
<evidence type="ECO:0000256" key="1">
    <source>
        <dbReference type="SAM" id="MobiDB-lite"/>
    </source>
</evidence>
<accession>A0A0F2M7S8</accession>
<evidence type="ECO:0000313" key="2">
    <source>
        <dbReference type="EMBL" id="KJR84880.1"/>
    </source>
</evidence>
<feature type="compositionally biased region" description="Polar residues" evidence="1">
    <location>
        <begin position="293"/>
        <end position="308"/>
    </location>
</feature>
<dbReference type="RefSeq" id="XP_016587556.1">
    <property type="nucleotide sequence ID" value="XM_016735795.1"/>
</dbReference>
<dbReference type="Proteomes" id="UP000033710">
    <property type="component" value="Unassembled WGS sequence"/>
</dbReference>
<evidence type="ECO:0000313" key="3">
    <source>
        <dbReference type="Proteomes" id="UP000033710"/>
    </source>
</evidence>
<proteinExistence type="predicted"/>
<name>A0A0F2M7S8_SPOSC</name>
<dbReference type="VEuPathDB" id="FungiDB:SPSK_09219"/>
<protein>
    <submittedName>
        <fullName evidence="2">Uncharacterized protein</fullName>
    </submittedName>
</protein>
<gene>
    <name evidence="2" type="ORF">SPSK_09219</name>
</gene>